<dbReference type="AlphaFoldDB" id="A0A0F9DWW9"/>
<keyword evidence="1" id="KW-0812">Transmembrane</keyword>
<proteinExistence type="predicted"/>
<dbReference type="EMBL" id="LAZR01039706">
    <property type="protein sequence ID" value="KKL16333.1"/>
    <property type="molecule type" value="Genomic_DNA"/>
</dbReference>
<comment type="caution">
    <text evidence="2">The sequence shown here is derived from an EMBL/GenBank/DDBJ whole genome shotgun (WGS) entry which is preliminary data.</text>
</comment>
<accession>A0A0F9DWW9</accession>
<keyword evidence="1" id="KW-1133">Transmembrane helix</keyword>
<organism evidence="2">
    <name type="scientific">marine sediment metagenome</name>
    <dbReference type="NCBI Taxonomy" id="412755"/>
    <lineage>
        <taxon>unclassified sequences</taxon>
        <taxon>metagenomes</taxon>
        <taxon>ecological metagenomes</taxon>
    </lineage>
</organism>
<name>A0A0F9DWW9_9ZZZZ</name>
<evidence type="ECO:0000256" key="1">
    <source>
        <dbReference type="SAM" id="Phobius"/>
    </source>
</evidence>
<protein>
    <submittedName>
        <fullName evidence="2">Uncharacterized protein</fullName>
    </submittedName>
</protein>
<sequence>MTDFTAFVLGFVTLPVLPLMFAYTWNRFPAIMRHDTKRKIAGEIRILGKAFPRA</sequence>
<keyword evidence="1" id="KW-0472">Membrane</keyword>
<feature type="transmembrane region" description="Helical" evidence="1">
    <location>
        <begin position="6"/>
        <end position="25"/>
    </location>
</feature>
<reference evidence="2" key="1">
    <citation type="journal article" date="2015" name="Nature">
        <title>Complex archaea that bridge the gap between prokaryotes and eukaryotes.</title>
        <authorList>
            <person name="Spang A."/>
            <person name="Saw J.H."/>
            <person name="Jorgensen S.L."/>
            <person name="Zaremba-Niedzwiedzka K."/>
            <person name="Martijn J."/>
            <person name="Lind A.E."/>
            <person name="van Eijk R."/>
            <person name="Schleper C."/>
            <person name="Guy L."/>
            <person name="Ettema T.J."/>
        </authorList>
    </citation>
    <scope>NUCLEOTIDE SEQUENCE</scope>
</reference>
<gene>
    <name evidence="2" type="ORF">LCGC14_2496650</name>
</gene>
<evidence type="ECO:0000313" key="2">
    <source>
        <dbReference type="EMBL" id="KKL16333.1"/>
    </source>
</evidence>